<evidence type="ECO:0000313" key="3">
    <source>
        <dbReference type="Proteomes" id="UP000214618"/>
    </source>
</evidence>
<proteinExistence type="predicted"/>
<keyword evidence="1" id="KW-1133">Transmembrane helix</keyword>
<accession>A0A223EMH6</accession>
<dbReference type="Proteomes" id="UP000214618">
    <property type="component" value="Chromosome"/>
</dbReference>
<dbReference type="AlphaFoldDB" id="A0A223EMH6"/>
<sequence length="87" mass="10051">MKLPGIIIPLLFVPSFLILLILAIHVKVIQTEINPRFIRSQFSGHFLKILRYSLEPIPLVISAAFHIILISYSRIKIEINNLYLKEV</sequence>
<evidence type="ECO:0000256" key="1">
    <source>
        <dbReference type="SAM" id="Phobius"/>
    </source>
</evidence>
<feature type="transmembrane region" description="Helical" evidence="1">
    <location>
        <begin position="49"/>
        <end position="72"/>
    </location>
</feature>
<feature type="transmembrane region" description="Helical" evidence="1">
    <location>
        <begin position="6"/>
        <end position="28"/>
    </location>
</feature>
<protein>
    <submittedName>
        <fullName evidence="2">Uncharacterized protein</fullName>
    </submittedName>
</protein>
<evidence type="ECO:0000313" key="2">
    <source>
        <dbReference type="EMBL" id="ASS96482.1"/>
    </source>
</evidence>
<name>A0A223EMH6_9BACI</name>
<reference evidence="2 3" key="1">
    <citation type="submission" date="2016-10" db="EMBL/GenBank/DDBJ databases">
        <title>The whole genome sequencing and assembly of Bacillus simplex DSM 1321 strain.</title>
        <authorList>
            <person name="Park M.-K."/>
            <person name="Lee Y.-J."/>
            <person name="Yi H."/>
            <person name="Bahn Y.-S."/>
            <person name="Kim J.F."/>
            <person name="Lee D.-W."/>
        </authorList>
    </citation>
    <scope>NUCLEOTIDE SEQUENCE [LARGE SCALE GENOMIC DNA]</scope>
    <source>
        <strain evidence="2 3">DSM 1321</strain>
    </source>
</reference>
<keyword evidence="1" id="KW-0472">Membrane</keyword>
<keyword evidence="1" id="KW-0812">Transmembrane</keyword>
<gene>
    <name evidence="2" type="ORF">BS1321_22735</name>
</gene>
<organism evidence="2 3">
    <name type="scientific">Peribacillus simplex NBRC 15720 = DSM 1321</name>
    <dbReference type="NCBI Taxonomy" id="1349754"/>
    <lineage>
        <taxon>Bacteria</taxon>
        <taxon>Bacillati</taxon>
        <taxon>Bacillota</taxon>
        <taxon>Bacilli</taxon>
        <taxon>Bacillales</taxon>
        <taxon>Bacillaceae</taxon>
        <taxon>Peribacillus</taxon>
    </lineage>
</organism>
<dbReference type="EMBL" id="CP017704">
    <property type="protein sequence ID" value="ASS96482.1"/>
    <property type="molecule type" value="Genomic_DNA"/>
</dbReference>